<evidence type="ECO:0000259" key="1">
    <source>
        <dbReference type="Pfam" id="PF12671"/>
    </source>
</evidence>
<name>A0AA97DA19_9FIRM</name>
<dbReference type="PANTHER" id="PTHR40032">
    <property type="entry name" value="EXPORTED PROTEIN-RELATED"/>
    <property type="match status" value="1"/>
</dbReference>
<dbReference type="RefSeq" id="WP_275845395.1">
    <property type="nucleotide sequence ID" value="NZ_CP135996.1"/>
</dbReference>
<protein>
    <submittedName>
        <fullName evidence="2">Amidase domain-containing protein</fullName>
    </submittedName>
</protein>
<dbReference type="AlphaFoldDB" id="A0AA97DA19"/>
<reference evidence="2 3" key="2">
    <citation type="submission" date="2024-06" db="EMBL/GenBank/DDBJ databases">
        <title>Caproicibacterium argilliputei sp. nov, a novel caproic acid producing anaerobic bacterium isolated from pit mud.</title>
        <authorList>
            <person name="Xia S."/>
        </authorList>
    </citation>
    <scope>NUCLEOTIDE SEQUENCE [LARGE SCALE GENOMIC DNA]</scope>
    <source>
        <strain evidence="2 3">ZCY20-5</strain>
    </source>
</reference>
<dbReference type="EMBL" id="CP135996">
    <property type="protein sequence ID" value="WOC31581.1"/>
    <property type="molecule type" value="Genomic_DNA"/>
</dbReference>
<reference evidence="3" key="3">
    <citation type="submission" date="2024-06" db="EMBL/GenBank/DDBJ databases">
        <authorList>
            <person name="Zeng C."/>
        </authorList>
    </citation>
    <scope>NUCLEOTIDE SEQUENCE [LARGE SCALE GENOMIC DNA]</scope>
    <source>
        <strain evidence="3">ZCY20-5</strain>
    </source>
</reference>
<accession>A0AA97DA19</accession>
<keyword evidence="3" id="KW-1185">Reference proteome</keyword>
<dbReference type="InterPro" id="IPR024301">
    <property type="entry name" value="Amidase_6"/>
</dbReference>
<dbReference type="Proteomes" id="UP001300604">
    <property type="component" value="Chromosome"/>
</dbReference>
<organism evidence="2 3">
    <name type="scientific">Caproicibacterium argilliputei</name>
    <dbReference type="NCBI Taxonomy" id="3030016"/>
    <lineage>
        <taxon>Bacteria</taxon>
        <taxon>Bacillati</taxon>
        <taxon>Bacillota</taxon>
        <taxon>Clostridia</taxon>
        <taxon>Eubacteriales</taxon>
        <taxon>Oscillospiraceae</taxon>
        <taxon>Caproicibacterium</taxon>
    </lineage>
</organism>
<reference evidence="3" key="1">
    <citation type="submission" date="2024-06" db="EMBL/GenBank/DDBJ databases">
        <title>Caproicibacterium argilliputei sp. nov, a novel caproic acid producing anaerobic bacterium isolated from pit mud.</title>
        <authorList>
            <person name="Zeng C."/>
        </authorList>
    </citation>
    <scope>NUCLEOTIDE SEQUENCE [LARGE SCALE GENOMIC DNA]</scope>
    <source>
        <strain evidence="3">ZCY20-5</strain>
    </source>
</reference>
<dbReference type="Pfam" id="PF12671">
    <property type="entry name" value="Amidase_6"/>
    <property type="match status" value="1"/>
</dbReference>
<evidence type="ECO:0000313" key="3">
    <source>
        <dbReference type="Proteomes" id="UP001300604"/>
    </source>
</evidence>
<feature type="domain" description="Putative amidase" evidence="1">
    <location>
        <begin position="6"/>
        <end position="152"/>
    </location>
</feature>
<sequence>MLTETSYNRTRVVAYAEAWAMKRNPNYLNFDNIGGDCTNFASQCIFAGSGVMNYTPVMGWYYNSSQDRTASWSGVQYLANFLLSNTGAGPYAAETAQERLEIGDIIQLGRNEQEFYHTLVVTRIVGGTILICSHSYNAYMRPLNTYAYEAIRFLHMQGVRKVS</sequence>
<dbReference type="PANTHER" id="PTHR40032:SF1">
    <property type="entry name" value="EXPORTED PROTEIN"/>
    <property type="match status" value="1"/>
</dbReference>
<gene>
    <name evidence="2" type="ORF">PXC00_10210</name>
</gene>
<proteinExistence type="predicted"/>
<dbReference type="KEGG" id="carl:PXC00_10210"/>
<evidence type="ECO:0000313" key="2">
    <source>
        <dbReference type="EMBL" id="WOC31581.1"/>
    </source>
</evidence>